<dbReference type="CDD" id="cd06422">
    <property type="entry name" value="NTP_transferase_like_1"/>
    <property type="match status" value="1"/>
</dbReference>
<name>A0ABN1LQP4_9ALTE</name>
<reference evidence="4 5" key="1">
    <citation type="journal article" date="2019" name="Int. J. Syst. Evol. Microbiol.">
        <title>The Global Catalogue of Microorganisms (GCM) 10K type strain sequencing project: providing services to taxonomists for standard genome sequencing and annotation.</title>
        <authorList>
            <consortium name="The Broad Institute Genomics Platform"/>
            <consortium name="The Broad Institute Genome Sequencing Center for Infectious Disease"/>
            <person name="Wu L."/>
            <person name="Ma J."/>
        </authorList>
    </citation>
    <scope>NUCLEOTIDE SEQUENCE [LARGE SCALE GENOMIC DNA]</scope>
    <source>
        <strain evidence="4 5">JCM 15896</strain>
    </source>
</reference>
<dbReference type="Gene3D" id="3.90.550.10">
    <property type="entry name" value="Spore Coat Polysaccharide Biosynthesis Protein SpsA, Chain A"/>
    <property type="match status" value="1"/>
</dbReference>
<dbReference type="Proteomes" id="UP001500359">
    <property type="component" value="Unassembled WGS sequence"/>
</dbReference>
<evidence type="ECO:0000313" key="4">
    <source>
        <dbReference type="EMBL" id="GAA0859137.1"/>
    </source>
</evidence>
<protein>
    <submittedName>
        <fullName evidence="4">Nucleotidyltransferase family protein</fullName>
    </submittedName>
</protein>
<dbReference type="RefSeq" id="WP_343861688.1">
    <property type="nucleotide sequence ID" value="NZ_BAAAFD010000010.1"/>
</dbReference>
<keyword evidence="5" id="KW-1185">Reference proteome</keyword>
<dbReference type="InterPro" id="IPR029044">
    <property type="entry name" value="Nucleotide-diphossugar_trans"/>
</dbReference>
<dbReference type="PANTHER" id="PTHR43584:SF8">
    <property type="entry name" value="N-ACETYLMURAMATE ALPHA-1-PHOSPHATE URIDYLYLTRANSFERASE"/>
    <property type="match status" value="1"/>
</dbReference>
<dbReference type="PANTHER" id="PTHR43584">
    <property type="entry name" value="NUCLEOTIDYL TRANSFERASE"/>
    <property type="match status" value="1"/>
</dbReference>
<evidence type="ECO:0000259" key="3">
    <source>
        <dbReference type="Pfam" id="PF00483"/>
    </source>
</evidence>
<proteinExistence type="predicted"/>
<evidence type="ECO:0000256" key="2">
    <source>
        <dbReference type="ARBA" id="ARBA00022695"/>
    </source>
</evidence>
<dbReference type="InterPro" id="IPR050065">
    <property type="entry name" value="GlmU-like"/>
</dbReference>
<dbReference type="InterPro" id="IPR054790">
    <property type="entry name" value="MurU"/>
</dbReference>
<gene>
    <name evidence="4" type="ORF">GCM10009114_31480</name>
</gene>
<keyword evidence="1" id="KW-0808">Transferase</keyword>
<sequence length="231" mass="25514">MKVAMILAAGRGERMRPLTDHTPKPLLEVQGKPLIHHHLINLEKAGYKKVIINHAWLGQQLVDALGDGSQFGLSIVFSAESEALETAGGIINALPLIKAHLADSHCFTVVNGDIFTDMDFAILPTRLDQDLAHLVLVDNPAHNPTGDFCLNNGRIERQPRNQFTFSGVAVYHVDMFNTLFSQPQTSPIMPLAPLLFQHAADNRLSGALHQGYWFDVGTPERLAQLNQMEVK</sequence>
<dbReference type="Pfam" id="PF00483">
    <property type="entry name" value="NTP_transferase"/>
    <property type="match status" value="1"/>
</dbReference>
<evidence type="ECO:0000256" key="1">
    <source>
        <dbReference type="ARBA" id="ARBA00022679"/>
    </source>
</evidence>
<accession>A0ABN1LQP4</accession>
<comment type="caution">
    <text evidence="4">The sequence shown here is derived from an EMBL/GenBank/DDBJ whole genome shotgun (WGS) entry which is preliminary data.</text>
</comment>
<evidence type="ECO:0000313" key="5">
    <source>
        <dbReference type="Proteomes" id="UP001500359"/>
    </source>
</evidence>
<keyword evidence="2" id="KW-0548">Nucleotidyltransferase</keyword>
<dbReference type="InterPro" id="IPR005835">
    <property type="entry name" value="NTP_transferase_dom"/>
</dbReference>
<dbReference type="NCBIfam" id="NF045761">
    <property type="entry name" value="NAMPUrTaseMurU"/>
    <property type="match status" value="1"/>
</dbReference>
<feature type="domain" description="Nucleotidyl transferase" evidence="3">
    <location>
        <begin position="4"/>
        <end position="227"/>
    </location>
</feature>
<organism evidence="4 5">
    <name type="scientific">Aliiglaciecola litoralis</name>
    <dbReference type="NCBI Taxonomy" id="582857"/>
    <lineage>
        <taxon>Bacteria</taxon>
        <taxon>Pseudomonadati</taxon>
        <taxon>Pseudomonadota</taxon>
        <taxon>Gammaproteobacteria</taxon>
        <taxon>Alteromonadales</taxon>
        <taxon>Alteromonadaceae</taxon>
        <taxon>Aliiglaciecola</taxon>
    </lineage>
</organism>
<dbReference type="SUPFAM" id="SSF53448">
    <property type="entry name" value="Nucleotide-diphospho-sugar transferases"/>
    <property type="match status" value="1"/>
</dbReference>
<dbReference type="EMBL" id="BAAAFD010000010">
    <property type="protein sequence ID" value="GAA0859137.1"/>
    <property type="molecule type" value="Genomic_DNA"/>
</dbReference>